<dbReference type="InterPro" id="IPR013740">
    <property type="entry name" value="Redoxin"/>
</dbReference>
<dbReference type="InterPro" id="IPR013766">
    <property type="entry name" value="Thioredoxin_domain"/>
</dbReference>
<dbReference type="GO" id="GO:0016491">
    <property type="term" value="F:oxidoreductase activity"/>
    <property type="evidence" value="ECO:0007669"/>
    <property type="project" value="InterPro"/>
</dbReference>
<dbReference type="InterPro" id="IPR050553">
    <property type="entry name" value="Thioredoxin_ResA/DsbE_sf"/>
</dbReference>
<protein>
    <recommendedName>
        <fullName evidence="5">Thioredoxin domain-containing protein</fullName>
    </recommendedName>
</protein>
<feature type="non-terminal residue" evidence="6">
    <location>
        <position position="112"/>
    </location>
</feature>
<evidence type="ECO:0000256" key="3">
    <source>
        <dbReference type="ARBA" id="ARBA00023157"/>
    </source>
</evidence>
<feature type="non-terminal residue" evidence="6">
    <location>
        <position position="1"/>
    </location>
</feature>
<name>A0A382R6U7_9ZZZZ</name>
<dbReference type="GO" id="GO:0030313">
    <property type="term" value="C:cell envelope"/>
    <property type="evidence" value="ECO:0007669"/>
    <property type="project" value="UniProtKB-SubCell"/>
</dbReference>
<evidence type="ECO:0000256" key="2">
    <source>
        <dbReference type="ARBA" id="ARBA00022748"/>
    </source>
</evidence>
<evidence type="ECO:0000256" key="1">
    <source>
        <dbReference type="ARBA" id="ARBA00004196"/>
    </source>
</evidence>
<dbReference type="CDD" id="cd02966">
    <property type="entry name" value="TlpA_like_family"/>
    <property type="match status" value="1"/>
</dbReference>
<dbReference type="Gene3D" id="3.40.30.10">
    <property type="entry name" value="Glutaredoxin"/>
    <property type="match status" value="1"/>
</dbReference>
<gene>
    <name evidence="6" type="ORF">METZ01_LOCUS345731</name>
</gene>
<dbReference type="AlphaFoldDB" id="A0A382R6U7"/>
<dbReference type="Pfam" id="PF08534">
    <property type="entry name" value="Redoxin"/>
    <property type="match status" value="1"/>
</dbReference>
<feature type="domain" description="Thioredoxin" evidence="5">
    <location>
        <begin position="17"/>
        <end position="112"/>
    </location>
</feature>
<evidence type="ECO:0000313" key="6">
    <source>
        <dbReference type="EMBL" id="SVC92877.1"/>
    </source>
</evidence>
<proteinExistence type="predicted"/>
<dbReference type="PROSITE" id="PS51352">
    <property type="entry name" value="THIOREDOXIN_2"/>
    <property type="match status" value="1"/>
</dbReference>
<comment type="subcellular location">
    <subcellularLocation>
        <location evidence="1">Cell envelope</location>
    </subcellularLocation>
</comment>
<dbReference type="EMBL" id="UINC01119214">
    <property type="protein sequence ID" value="SVC92877.1"/>
    <property type="molecule type" value="Genomic_DNA"/>
</dbReference>
<dbReference type="PANTHER" id="PTHR42852:SF6">
    <property type="entry name" value="THIOL:DISULFIDE INTERCHANGE PROTEIN DSBE"/>
    <property type="match status" value="1"/>
</dbReference>
<keyword evidence="3" id="KW-1015">Disulfide bond</keyword>
<organism evidence="6">
    <name type="scientific">marine metagenome</name>
    <dbReference type="NCBI Taxonomy" id="408172"/>
    <lineage>
        <taxon>unclassified sequences</taxon>
        <taxon>metagenomes</taxon>
        <taxon>ecological metagenomes</taxon>
    </lineage>
</organism>
<keyword evidence="4" id="KW-0676">Redox-active center</keyword>
<reference evidence="6" key="1">
    <citation type="submission" date="2018-05" db="EMBL/GenBank/DDBJ databases">
        <authorList>
            <person name="Lanie J.A."/>
            <person name="Ng W.-L."/>
            <person name="Kazmierczak K.M."/>
            <person name="Andrzejewski T.M."/>
            <person name="Davidsen T.M."/>
            <person name="Wayne K.J."/>
            <person name="Tettelin H."/>
            <person name="Glass J.I."/>
            <person name="Rusch D."/>
            <person name="Podicherti R."/>
            <person name="Tsui H.-C.T."/>
            <person name="Winkler M.E."/>
        </authorList>
    </citation>
    <scope>NUCLEOTIDE SEQUENCE</scope>
</reference>
<sequence length="112" mass="12398">VGIFATSESGEERVRTHLVGEVAPPISGETIDGIFWNLDEVKGRWLLVNFFSTTCIPCIEEHSELLSFAENQPIDTGVRVVSVAFDDDPLSVEAFFEKNGGEWPVLTRDTGR</sequence>
<accession>A0A382R6U7</accession>
<evidence type="ECO:0000256" key="4">
    <source>
        <dbReference type="ARBA" id="ARBA00023284"/>
    </source>
</evidence>
<dbReference type="GO" id="GO:0017004">
    <property type="term" value="P:cytochrome complex assembly"/>
    <property type="evidence" value="ECO:0007669"/>
    <property type="project" value="UniProtKB-KW"/>
</dbReference>
<dbReference type="SUPFAM" id="SSF52833">
    <property type="entry name" value="Thioredoxin-like"/>
    <property type="match status" value="1"/>
</dbReference>
<dbReference type="InterPro" id="IPR036249">
    <property type="entry name" value="Thioredoxin-like_sf"/>
</dbReference>
<keyword evidence="2" id="KW-0201">Cytochrome c-type biogenesis</keyword>
<evidence type="ECO:0000259" key="5">
    <source>
        <dbReference type="PROSITE" id="PS51352"/>
    </source>
</evidence>
<dbReference type="PANTHER" id="PTHR42852">
    <property type="entry name" value="THIOL:DISULFIDE INTERCHANGE PROTEIN DSBE"/>
    <property type="match status" value="1"/>
</dbReference>